<accession>A0ABC8LNV5</accession>
<reference evidence="1 2" key="1">
    <citation type="submission" date="2022-03" db="EMBL/GenBank/DDBJ databases">
        <authorList>
            <person name="Macdonald S."/>
            <person name="Ahmed S."/>
            <person name="Newling K."/>
        </authorList>
    </citation>
    <scope>NUCLEOTIDE SEQUENCE [LARGE SCALE GENOMIC DNA]</scope>
</reference>
<keyword evidence="2" id="KW-1185">Reference proteome</keyword>
<sequence>MPDSNYLNWRWKPDGCAIPRMKLTLILLMKRGGQIIYALNLRHHSHSLRLLNRFQRSRPDTILQRECLTSLLLNGVTNECGLCSNCWNLHVLFLVSGISSSVYSDKYRYVANNDMVEMVLLVNTIFLDVVLYNHISSRRQRFDSAYCWCWRHEP</sequence>
<name>A0ABC8LNV5_ERUVS</name>
<dbReference type="EMBL" id="CAKOAT010646265">
    <property type="protein sequence ID" value="CAH8385058.1"/>
    <property type="molecule type" value="Genomic_DNA"/>
</dbReference>
<evidence type="ECO:0000313" key="2">
    <source>
        <dbReference type="Proteomes" id="UP001642260"/>
    </source>
</evidence>
<protein>
    <submittedName>
        <fullName evidence="1">Uncharacterized protein</fullName>
    </submittedName>
</protein>
<comment type="caution">
    <text evidence="1">The sequence shown here is derived from an EMBL/GenBank/DDBJ whole genome shotgun (WGS) entry which is preliminary data.</text>
</comment>
<dbReference type="Proteomes" id="UP001642260">
    <property type="component" value="Unassembled WGS sequence"/>
</dbReference>
<gene>
    <name evidence="1" type="ORF">ERUC_LOCUS37541</name>
</gene>
<dbReference type="AlphaFoldDB" id="A0ABC8LNV5"/>
<evidence type="ECO:0000313" key="1">
    <source>
        <dbReference type="EMBL" id="CAH8385058.1"/>
    </source>
</evidence>
<proteinExistence type="predicted"/>
<organism evidence="1 2">
    <name type="scientific">Eruca vesicaria subsp. sativa</name>
    <name type="common">Garden rocket</name>
    <name type="synonym">Eruca sativa</name>
    <dbReference type="NCBI Taxonomy" id="29727"/>
    <lineage>
        <taxon>Eukaryota</taxon>
        <taxon>Viridiplantae</taxon>
        <taxon>Streptophyta</taxon>
        <taxon>Embryophyta</taxon>
        <taxon>Tracheophyta</taxon>
        <taxon>Spermatophyta</taxon>
        <taxon>Magnoliopsida</taxon>
        <taxon>eudicotyledons</taxon>
        <taxon>Gunneridae</taxon>
        <taxon>Pentapetalae</taxon>
        <taxon>rosids</taxon>
        <taxon>malvids</taxon>
        <taxon>Brassicales</taxon>
        <taxon>Brassicaceae</taxon>
        <taxon>Brassiceae</taxon>
        <taxon>Eruca</taxon>
    </lineage>
</organism>